<evidence type="ECO:0000256" key="7">
    <source>
        <dbReference type="SAM" id="MobiDB-lite"/>
    </source>
</evidence>
<proteinExistence type="predicted"/>
<accession>A0A5A7TF46</accession>
<dbReference type="AlphaFoldDB" id="A0A5A7TF46"/>
<dbReference type="Gene3D" id="3.30.70.270">
    <property type="match status" value="2"/>
</dbReference>
<dbReference type="Proteomes" id="UP000321393">
    <property type="component" value="Unassembled WGS sequence"/>
</dbReference>
<keyword evidence="6" id="KW-0695">RNA-directed DNA polymerase</keyword>
<dbReference type="OrthoDB" id="1738534at2759"/>
<dbReference type="SUPFAM" id="SSF56672">
    <property type="entry name" value="DNA/RNA polymerases"/>
    <property type="match status" value="1"/>
</dbReference>
<dbReference type="InterPro" id="IPR043502">
    <property type="entry name" value="DNA/RNA_pol_sf"/>
</dbReference>
<feature type="domain" description="Reverse transcriptase RNase H-like" evidence="8">
    <location>
        <begin position="373"/>
        <end position="427"/>
    </location>
</feature>
<dbReference type="GO" id="GO:0003964">
    <property type="term" value="F:RNA-directed DNA polymerase activity"/>
    <property type="evidence" value="ECO:0007669"/>
    <property type="project" value="UniProtKB-KW"/>
</dbReference>
<dbReference type="Gene3D" id="3.10.10.10">
    <property type="entry name" value="HIV Type 1 Reverse Transcriptase, subunit A, domain 1"/>
    <property type="match status" value="1"/>
</dbReference>
<keyword evidence="3" id="KW-0540">Nuclease</keyword>
<dbReference type="Pfam" id="PF17917">
    <property type="entry name" value="RT_RNaseH"/>
    <property type="match status" value="1"/>
</dbReference>
<dbReference type="STRING" id="1194695.A0A5A7TF46"/>
<sequence>MDDPTKAHMWLTSVETIFRYMKCPNDQKVQYLVFFLTDRGTAWWETVERMLGGDMTVEQYDGEFDMVSHFDPDVVRNEATKTNKFVSSLRLNFHGSVRAFRPTTYADSLYLAVDISLHERGDPSKAAGRGSTIGRKRKAELQRTVAPQRNLRLETIGDYLEQDFSFLVGKSCYHYSSRGRASWYYGDRYASNPGALHEVVFNPPSSVSFKFKGVGTVVLTKAISAMKVRKIPRHPPPRDINFAIELESYTSPISGAPNRMTPTELKKLKKKDGSMCLCIDYRELNKVIVKNRYPLPIIDDLFEQLEGDTVFSKIGLGSGYDRVFKDFLDTFVIVFTDDILVYSKKEAEHEEHLHQVLETLLANKLYAKFLSVSFVINNDASKKGLGCVLMQQGKVVAYASRQLKSHEQSYPTHDLELATVANVVADVLSRKVSLSAALITVHTPLPKDFERAEIVVSVWKVTLQLAQLSVQPTLRQRIIIAQLNDPYLVEYCRLAKGGQDEEFSIFFDDELCLRCVYAS</sequence>
<dbReference type="GO" id="GO:0016787">
    <property type="term" value="F:hydrolase activity"/>
    <property type="evidence" value="ECO:0007669"/>
    <property type="project" value="UniProtKB-KW"/>
</dbReference>
<dbReference type="PANTHER" id="PTHR24559">
    <property type="entry name" value="TRANSPOSON TY3-I GAG-POL POLYPROTEIN"/>
    <property type="match status" value="1"/>
</dbReference>
<dbReference type="GO" id="GO:0004519">
    <property type="term" value="F:endonuclease activity"/>
    <property type="evidence" value="ECO:0007669"/>
    <property type="project" value="UniProtKB-KW"/>
</dbReference>
<evidence type="ECO:0000313" key="9">
    <source>
        <dbReference type="EMBL" id="KAA0040291.1"/>
    </source>
</evidence>
<keyword evidence="4" id="KW-0255">Endonuclease</keyword>
<evidence type="ECO:0000259" key="8">
    <source>
        <dbReference type="Pfam" id="PF17917"/>
    </source>
</evidence>
<dbReference type="InterPro" id="IPR043128">
    <property type="entry name" value="Rev_trsase/Diguanyl_cyclase"/>
</dbReference>
<protein>
    <submittedName>
        <fullName evidence="9">Gag-protease polyprotein</fullName>
    </submittedName>
</protein>
<evidence type="ECO:0000256" key="6">
    <source>
        <dbReference type="ARBA" id="ARBA00022918"/>
    </source>
</evidence>
<dbReference type="InterPro" id="IPR053134">
    <property type="entry name" value="RNA-dir_DNA_polymerase"/>
</dbReference>
<name>A0A5A7TF46_CUCMM</name>
<evidence type="ECO:0000256" key="4">
    <source>
        <dbReference type="ARBA" id="ARBA00022759"/>
    </source>
</evidence>
<keyword evidence="5" id="KW-0378">Hydrolase</keyword>
<evidence type="ECO:0000256" key="3">
    <source>
        <dbReference type="ARBA" id="ARBA00022722"/>
    </source>
</evidence>
<comment type="caution">
    <text evidence="9">The sequence shown here is derived from an EMBL/GenBank/DDBJ whole genome shotgun (WGS) entry which is preliminary data.</text>
</comment>
<dbReference type="CDD" id="cd01647">
    <property type="entry name" value="RT_LTR"/>
    <property type="match status" value="1"/>
</dbReference>
<dbReference type="EMBL" id="SSTE01017613">
    <property type="protein sequence ID" value="KAA0040291.1"/>
    <property type="molecule type" value="Genomic_DNA"/>
</dbReference>
<evidence type="ECO:0000313" key="10">
    <source>
        <dbReference type="Proteomes" id="UP000321393"/>
    </source>
</evidence>
<evidence type="ECO:0000256" key="1">
    <source>
        <dbReference type="ARBA" id="ARBA00022679"/>
    </source>
</evidence>
<dbReference type="PANTHER" id="PTHR24559:SF444">
    <property type="entry name" value="REVERSE TRANSCRIPTASE DOMAIN-CONTAINING PROTEIN"/>
    <property type="match status" value="1"/>
</dbReference>
<feature type="region of interest" description="Disordered" evidence="7">
    <location>
        <begin position="122"/>
        <end position="141"/>
    </location>
</feature>
<evidence type="ECO:0000256" key="5">
    <source>
        <dbReference type="ARBA" id="ARBA00022801"/>
    </source>
</evidence>
<reference evidence="9 10" key="1">
    <citation type="submission" date="2019-08" db="EMBL/GenBank/DDBJ databases">
        <title>Draft genome sequences of two oriental melons (Cucumis melo L. var makuwa).</title>
        <authorList>
            <person name="Kwon S.-Y."/>
        </authorList>
    </citation>
    <scope>NUCLEOTIDE SEQUENCE [LARGE SCALE GENOMIC DNA]</scope>
    <source>
        <strain evidence="10">cv. SW 3</strain>
        <tissue evidence="9">Leaf</tissue>
    </source>
</reference>
<organism evidence="9 10">
    <name type="scientific">Cucumis melo var. makuwa</name>
    <name type="common">Oriental melon</name>
    <dbReference type="NCBI Taxonomy" id="1194695"/>
    <lineage>
        <taxon>Eukaryota</taxon>
        <taxon>Viridiplantae</taxon>
        <taxon>Streptophyta</taxon>
        <taxon>Embryophyta</taxon>
        <taxon>Tracheophyta</taxon>
        <taxon>Spermatophyta</taxon>
        <taxon>Magnoliopsida</taxon>
        <taxon>eudicotyledons</taxon>
        <taxon>Gunneridae</taxon>
        <taxon>Pentapetalae</taxon>
        <taxon>rosids</taxon>
        <taxon>fabids</taxon>
        <taxon>Cucurbitales</taxon>
        <taxon>Cucurbitaceae</taxon>
        <taxon>Benincaseae</taxon>
        <taxon>Cucumis</taxon>
    </lineage>
</organism>
<keyword evidence="2" id="KW-0548">Nucleotidyltransferase</keyword>
<gene>
    <name evidence="9" type="ORF">E6C27_scaffold2379G00240</name>
</gene>
<keyword evidence="1" id="KW-0808">Transferase</keyword>
<evidence type="ECO:0000256" key="2">
    <source>
        <dbReference type="ARBA" id="ARBA00022695"/>
    </source>
</evidence>
<dbReference type="InterPro" id="IPR041373">
    <property type="entry name" value="RT_RNaseH"/>
</dbReference>